<evidence type="ECO:0000259" key="6">
    <source>
        <dbReference type="Pfam" id="PF01243"/>
    </source>
</evidence>
<name>A0A1I1DZN9_9ACTN</name>
<evidence type="ECO:0000259" key="7">
    <source>
        <dbReference type="Pfam" id="PF10590"/>
    </source>
</evidence>
<evidence type="ECO:0000256" key="4">
    <source>
        <dbReference type="ARBA" id="ARBA00023002"/>
    </source>
</evidence>
<dbReference type="EMBL" id="FOLM01000001">
    <property type="protein sequence ID" value="SFB80277.1"/>
    <property type="molecule type" value="Genomic_DNA"/>
</dbReference>
<keyword evidence="3 5" id="KW-0288">FMN</keyword>
<dbReference type="SUPFAM" id="SSF50475">
    <property type="entry name" value="FMN-binding split barrel"/>
    <property type="match status" value="1"/>
</dbReference>
<dbReference type="RefSeq" id="WP_175541191.1">
    <property type="nucleotide sequence ID" value="NZ_FOLM01000001.1"/>
</dbReference>
<feature type="binding site" evidence="5">
    <location>
        <position position="128"/>
    </location>
    <ligand>
        <name>FMN</name>
        <dbReference type="ChEBI" id="CHEBI:58210"/>
    </ligand>
</feature>
<dbReference type="PIRSF" id="PIRSF000190">
    <property type="entry name" value="Pyd_amn-ph_oxd"/>
    <property type="match status" value="1"/>
</dbReference>
<sequence length="240" mass="25862">MASSANEPPSADGVPAPGLVAELLRAHPPMIRDLPGFDPDHVPHRPGPLFAEWLAIAVGSGVLDPHAMTLSTVEADGRPDARVLILRGVDEERGGWVFAADAQTPKGRQLAAVPAAALSVYWPLLGRQVRVRGAVEQAPAEVSAAEFRARSLGGRIAGLVGGESRPMGSMDEYDAAVTEAARRLHADPGLVAPGHTVYTLWAREVEFWQGHQSRRHIRLLYRRPAPDPADSAWTRTLLWP</sequence>
<dbReference type="NCBIfam" id="NF004231">
    <property type="entry name" value="PRK05679.1"/>
    <property type="match status" value="1"/>
</dbReference>
<reference evidence="8 9" key="1">
    <citation type="submission" date="2016-10" db="EMBL/GenBank/DDBJ databases">
        <authorList>
            <person name="de Groot N.N."/>
        </authorList>
    </citation>
    <scope>NUCLEOTIDE SEQUENCE [LARGE SCALE GENOMIC DNA]</scope>
    <source>
        <strain evidence="8 9">CGMCC 4.5739</strain>
    </source>
</reference>
<protein>
    <submittedName>
        <fullName evidence="8">Pyridoxamine 5'-phosphate oxidase</fullName>
    </submittedName>
</protein>
<dbReference type="Pfam" id="PF01243">
    <property type="entry name" value="PNPOx_N"/>
    <property type="match status" value="1"/>
</dbReference>
<dbReference type="GO" id="GO:0010181">
    <property type="term" value="F:FMN binding"/>
    <property type="evidence" value="ECO:0007669"/>
    <property type="project" value="InterPro"/>
</dbReference>
<dbReference type="GO" id="GO:0004733">
    <property type="term" value="F:pyridoxamine phosphate oxidase activity"/>
    <property type="evidence" value="ECO:0007669"/>
    <property type="project" value="InterPro"/>
</dbReference>
<dbReference type="InterPro" id="IPR012349">
    <property type="entry name" value="Split_barrel_FMN-bd"/>
</dbReference>
<evidence type="ECO:0000313" key="8">
    <source>
        <dbReference type="EMBL" id="SFB80277.1"/>
    </source>
</evidence>
<feature type="binding site" evidence="5">
    <location>
        <position position="208"/>
    </location>
    <ligand>
        <name>FMN</name>
        <dbReference type="ChEBI" id="CHEBI:58210"/>
    </ligand>
</feature>
<keyword evidence="2" id="KW-0285">Flavoprotein</keyword>
<dbReference type="Gene3D" id="2.30.110.10">
    <property type="entry name" value="Electron Transport, Fmn-binding Protein, Chain A"/>
    <property type="match status" value="1"/>
</dbReference>
<comment type="similarity">
    <text evidence="1">Belongs to the pyridoxamine 5'-phosphate oxidase family.</text>
</comment>
<dbReference type="Proteomes" id="UP000199207">
    <property type="component" value="Unassembled WGS sequence"/>
</dbReference>
<evidence type="ECO:0000256" key="1">
    <source>
        <dbReference type="ARBA" id="ARBA00007301"/>
    </source>
</evidence>
<comment type="cofactor">
    <cofactor evidence="5">
        <name>FMN</name>
        <dbReference type="ChEBI" id="CHEBI:58210"/>
    </cofactor>
    <text evidence="5">Binds 1 FMN per subunit.</text>
</comment>
<dbReference type="PANTHER" id="PTHR10851:SF0">
    <property type="entry name" value="PYRIDOXINE-5'-PHOSPHATE OXIDASE"/>
    <property type="match status" value="1"/>
</dbReference>
<dbReference type="Pfam" id="PF10590">
    <property type="entry name" value="PNP_phzG_C"/>
    <property type="match status" value="1"/>
</dbReference>
<dbReference type="GO" id="GO:0008615">
    <property type="term" value="P:pyridoxine biosynthetic process"/>
    <property type="evidence" value="ECO:0007669"/>
    <property type="project" value="InterPro"/>
</dbReference>
<evidence type="ECO:0000256" key="2">
    <source>
        <dbReference type="ARBA" id="ARBA00022630"/>
    </source>
</evidence>
<gene>
    <name evidence="8" type="ORF">SAMN05421773_10149</name>
</gene>
<dbReference type="InterPro" id="IPR011576">
    <property type="entry name" value="Pyridox_Oxase_N"/>
</dbReference>
<organism evidence="8 9">
    <name type="scientific">Streptomyces aidingensis</name>
    <dbReference type="NCBI Taxonomy" id="910347"/>
    <lineage>
        <taxon>Bacteria</taxon>
        <taxon>Bacillati</taxon>
        <taxon>Actinomycetota</taxon>
        <taxon>Actinomycetes</taxon>
        <taxon>Kitasatosporales</taxon>
        <taxon>Streptomycetaceae</taxon>
        <taxon>Streptomyces</taxon>
    </lineage>
</organism>
<dbReference type="AlphaFoldDB" id="A0A1I1DZN9"/>
<dbReference type="STRING" id="910347.SAMN05421773_10149"/>
<feature type="binding site" evidence="5">
    <location>
        <position position="106"/>
    </location>
    <ligand>
        <name>FMN</name>
        <dbReference type="ChEBI" id="CHEBI:58210"/>
    </ligand>
</feature>
<dbReference type="InterPro" id="IPR000659">
    <property type="entry name" value="Pyridox_Oxase"/>
</dbReference>
<evidence type="ECO:0000256" key="3">
    <source>
        <dbReference type="ARBA" id="ARBA00022643"/>
    </source>
</evidence>
<accession>A0A1I1DZN9</accession>
<feature type="domain" description="Pyridoxine 5'-phosphate oxidase dimerisation C-terminal" evidence="7">
    <location>
        <begin position="197"/>
        <end position="240"/>
    </location>
</feature>
<dbReference type="InterPro" id="IPR019576">
    <property type="entry name" value="Pyridoxamine_oxidase_dimer_C"/>
</dbReference>
<evidence type="ECO:0000256" key="5">
    <source>
        <dbReference type="PIRSR" id="PIRSR000190-2"/>
    </source>
</evidence>
<evidence type="ECO:0000313" key="9">
    <source>
        <dbReference type="Proteomes" id="UP000199207"/>
    </source>
</evidence>
<keyword evidence="9" id="KW-1185">Reference proteome</keyword>
<feature type="binding site" evidence="5">
    <location>
        <position position="218"/>
    </location>
    <ligand>
        <name>FMN</name>
        <dbReference type="ChEBI" id="CHEBI:58210"/>
    </ligand>
</feature>
<proteinExistence type="inferred from homology"/>
<keyword evidence="4" id="KW-0560">Oxidoreductase</keyword>
<dbReference type="PANTHER" id="PTHR10851">
    <property type="entry name" value="PYRIDOXINE-5-PHOSPHATE OXIDASE"/>
    <property type="match status" value="1"/>
</dbReference>
<feature type="domain" description="Pyridoxamine 5'-phosphate oxidase N-terminal" evidence="6">
    <location>
        <begin position="63"/>
        <end position="172"/>
    </location>
</feature>